<organism evidence="2 3">
    <name type="scientific">Aaosphaeria arxii CBS 175.79</name>
    <dbReference type="NCBI Taxonomy" id="1450172"/>
    <lineage>
        <taxon>Eukaryota</taxon>
        <taxon>Fungi</taxon>
        <taxon>Dikarya</taxon>
        <taxon>Ascomycota</taxon>
        <taxon>Pezizomycotina</taxon>
        <taxon>Dothideomycetes</taxon>
        <taxon>Pleosporomycetidae</taxon>
        <taxon>Pleosporales</taxon>
        <taxon>Pleosporales incertae sedis</taxon>
        <taxon>Aaosphaeria</taxon>
    </lineage>
</organism>
<dbReference type="Pfam" id="PF00561">
    <property type="entry name" value="Abhydrolase_1"/>
    <property type="match status" value="1"/>
</dbReference>
<evidence type="ECO:0000313" key="2">
    <source>
        <dbReference type="EMBL" id="KAF2017316.1"/>
    </source>
</evidence>
<gene>
    <name evidence="2" type="ORF">BU24DRAFT_367020</name>
</gene>
<protein>
    <submittedName>
        <fullName evidence="2">Alpha/beta-hydrolase</fullName>
    </submittedName>
</protein>
<dbReference type="InterPro" id="IPR000073">
    <property type="entry name" value="AB_hydrolase_1"/>
</dbReference>
<sequence>MSNIQTIQVPHLGGITAAYQTAAPIDNSKPTLVLINSFTTTSDLYRDQFSNKDLASTANLLAIELLGHGQTRTAHAENWTYWDSAVMNLQVLEKLGVEKAFALGTSQGGWIAVRMALLAPEKILGVIPLGTSMDYESGISRELGCWNPLDLLGATISALSSSEATPEFVASDDFGDLVVNSGFGPDCPSEVREFWKSELKKNYQGDDGRKRMRMASINLRDRDGLYSRLSDVKCPVLWLQGTADSVYSVANAEKGIALFTNSPSAQLSLIEGGHHFLNASRPKEVDEHVLKFLKTYAN</sequence>
<dbReference type="EMBL" id="ML978068">
    <property type="protein sequence ID" value="KAF2017316.1"/>
    <property type="molecule type" value="Genomic_DNA"/>
</dbReference>
<dbReference type="InterPro" id="IPR050266">
    <property type="entry name" value="AB_hydrolase_sf"/>
</dbReference>
<name>A0A6A5XWI9_9PLEO</name>
<reference evidence="2" key="1">
    <citation type="journal article" date="2020" name="Stud. Mycol.">
        <title>101 Dothideomycetes genomes: a test case for predicting lifestyles and emergence of pathogens.</title>
        <authorList>
            <person name="Haridas S."/>
            <person name="Albert R."/>
            <person name="Binder M."/>
            <person name="Bloem J."/>
            <person name="Labutti K."/>
            <person name="Salamov A."/>
            <person name="Andreopoulos B."/>
            <person name="Baker S."/>
            <person name="Barry K."/>
            <person name="Bills G."/>
            <person name="Bluhm B."/>
            <person name="Cannon C."/>
            <person name="Castanera R."/>
            <person name="Culley D."/>
            <person name="Daum C."/>
            <person name="Ezra D."/>
            <person name="Gonzalez J."/>
            <person name="Henrissat B."/>
            <person name="Kuo A."/>
            <person name="Liang C."/>
            <person name="Lipzen A."/>
            <person name="Lutzoni F."/>
            <person name="Magnuson J."/>
            <person name="Mondo S."/>
            <person name="Nolan M."/>
            <person name="Ohm R."/>
            <person name="Pangilinan J."/>
            <person name="Park H.-J."/>
            <person name="Ramirez L."/>
            <person name="Alfaro M."/>
            <person name="Sun H."/>
            <person name="Tritt A."/>
            <person name="Yoshinaga Y."/>
            <person name="Zwiers L.-H."/>
            <person name="Turgeon B."/>
            <person name="Goodwin S."/>
            <person name="Spatafora J."/>
            <person name="Crous P."/>
            <person name="Grigoriev I."/>
        </authorList>
    </citation>
    <scope>NUCLEOTIDE SEQUENCE</scope>
    <source>
        <strain evidence="2">CBS 175.79</strain>
    </source>
</reference>
<evidence type="ECO:0000259" key="1">
    <source>
        <dbReference type="Pfam" id="PF00561"/>
    </source>
</evidence>
<dbReference type="SUPFAM" id="SSF53474">
    <property type="entry name" value="alpha/beta-Hydrolases"/>
    <property type="match status" value="1"/>
</dbReference>
<dbReference type="PRINTS" id="PR00412">
    <property type="entry name" value="EPOXHYDRLASE"/>
</dbReference>
<evidence type="ECO:0000313" key="3">
    <source>
        <dbReference type="Proteomes" id="UP000799778"/>
    </source>
</evidence>
<dbReference type="AlphaFoldDB" id="A0A6A5XWI9"/>
<keyword evidence="2" id="KW-0378">Hydrolase</keyword>
<dbReference type="GeneID" id="54281731"/>
<dbReference type="Gene3D" id="3.40.50.1820">
    <property type="entry name" value="alpha/beta hydrolase"/>
    <property type="match status" value="1"/>
</dbReference>
<proteinExistence type="predicted"/>
<dbReference type="PANTHER" id="PTHR43798">
    <property type="entry name" value="MONOACYLGLYCEROL LIPASE"/>
    <property type="match status" value="1"/>
</dbReference>
<dbReference type="PANTHER" id="PTHR43798:SF33">
    <property type="entry name" value="HYDROLASE, PUTATIVE (AFU_ORTHOLOGUE AFUA_2G14860)-RELATED"/>
    <property type="match status" value="1"/>
</dbReference>
<dbReference type="OrthoDB" id="19657at2759"/>
<dbReference type="GO" id="GO:0047372">
    <property type="term" value="F:monoacylglycerol lipase activity"/>
    <property type="evidence" value="ECO:0007669"/>
    <property type="project" value="TreeGrafter"/>
</dbReference>
<dbReference type="InterPro" id="IPR029058">
    <property type="entry name" value="AB_hydrolase_fold"/>
</dbReference>
<dbReference type="RefSeq" id="XP_033385655.1">
    <property type="nucleotide sequence ID" value="XM_033524334.1"/>
</dbReference>
<keyword evidence="3" id="KW-1185">Reference proteome</keyword>
<feature type="domain" description="AB hydrolase-1" evidence="1">
    <location>
        <begin position="30"/>
        <end position="277"/>
    </location>
</feature>
<dbReference type="GO" id="GO:0046464">
    <property type="term" value="P:acylglycerol catabolic process"/>
    <property type="evidence" value="ECO:0007669"/>
    <property type="project" value="TreeGrafter"/>
</dbReference>
<dbReference type="Proteomes" id="UP000799778">
    <property type="component" value="Unassembled WGS sequence"/>
</dbReference>
<dbReference type="InterPro" id="IPR000639">
    <property type="entry name" value="Epox_hydrolase-like"/>
</dbReference>
<accession>A0A6A5XWI9</accession>
<dbReference type="GO" id="GO:0016020">
    <property type="term" value="C:membrane"/>
    <property type="evidence" value="ECO:0007669"/>
    <property type="project" value="TreeGrafter"/>
</dbReference>